<evidence type="ECO:0000313" key="2">
    <source>
        <dbReference type="EMBL" id="PXW91548.1"/>
    </source>
</evidence>
<accession>A0A318GUN6</accession>
<dbReference type="EMBL" id="QJJS01000035">
    <property type="protein sequence ID" value="PXW91548.1"/>
    <property type="molecule type" value="Genomic_DNA"/>
</dbReference>
<proteinExistence type="predicted"/>
<sequence>MDSGEEDQDGMINSTTKTPTLNPGSIVGDWRTIPVELTNALFDLQLEEEATDRRVSNEFEYAATPPDYSEWFEERQYGYAILGIAGHELANRFREYAGLPARAKREWPLGKMLGRKEATERMRRERP</sequence>
<organism evidence="2 3">
    <name type="scientific">Sphaerotilus hippei</name>
    <dbReference type="NCBI Taxonomy" id="744406"/>
    <lineage>
        <taxon>Bacteria</taxon>
        <taxon>Pseudomonadati</taxon>
        <taxon>Pseudomonadota</taxon>
        <taxon>Betaproteobacteria</taxon>
        <taxon>Burkholderiales</taxon>
        <taxon>Sphaerotilaceae</taxon>
        <taxon>Sphaerotilus</taxon>
    </lineage>
</organism>
<evidence type="ECO:0000313" key="3">
    <source>
        <dbReference type="Proteomes" id="UP000247811"/>
    </source>
</evidence>
<dbReference type="Proteomes" id="UP000247811">
    <property type="component" value="Unassembled WGS sequence"/>
</dbReference>
<protein>
    <submittedName>
        <fullName evidence="2">Uncharacterized protein</fullName>
    </submittedName>
</protein>
<feature type="compositionally biased region" description="Polar residues" evidence="1">
    <location>
        <begin position="11"/>
        <end position="23"/>
    </location>
</feature>
<name>A0A318GUN6_9BURK</name>
<feature type="region of interest" description="Disordered" evidence="1">
    <location>
        <begin position="1"/>
        <end position="25"/>
    </location>
</feature>
<reference evidence="2 3" key="1">
    <citation type="submission" date="2018-05" db="EMBL/GenBank/DDBJ databases">
        <title>Genomic Encyclopedia of Type Strains, Phase IV (KMG-IV): sequencing the most valuable type-strain genomes for metagenomic binning, comparative biology and taxonomic classification.</title>
        <authorList>
            <person name="Goeker M."/>
        </authorList>
    </citation>
    <scope>NUCLEOTIDE SEQUENCE [LARGE SCALE GENOMIC DNA]</scope>
    <source>
        <strain evidence="2 3">DSM 566</strain>
    </source>
</reference>
<dbReference type="AlphaFoldDB" id="A0A318GUN6"/>
<comment type="caution">
    <text evidence="2">The sequence shown here is derived from an EMBL/GenBank/DDBJ whole genome shotgun (WGS) entry which is preliminary data.</text>
</comment>
<evidence type="ECO:0000256" key="1">
    <source>
        <dbReference type="SAM" id="MobiDB-lite"/>
    </source>
</evidence>
<keyword evidence="3" id="KW-1185">Reference proteome</keyword>
<gene>
    <name evidence="2" type="ORF">C7444_1353</name>
</gene>